<dbReference type="PANTHER" id="PTHR14021">
    <property type="entry name" value="IRON-SULFUR CLUSTER CO-CHAPERONE PROTEIN HSCB"/>
    <property type="match status" value="1"/>
</dbReference>
<dbReference type="GO" id="GO:0051259">
    <property type="term" value="P:protein complex oligomerization"/>
    <property type="evidence" value="ECO:0007669"/>
    <property type="project" value="InterPro"/>
</dbReference>
<name>A0A6A4MUA4_LUPAL</name>
<keyword evidence="1" id="KW-0143">Chaperone</keyword>
<sequence>MIEGRSLQSQEGLQTDGASFAACEYFQIFGLEKKYDIEDNNLEGKYKICKRNCTRTLRMPLSRGIHILKLDGVEIHEEHTISDPELLDEIMEIREEVEKATCRC</sequence>
<dbReference type="SUPFAM" id="SSF47144">
    <property type="entry name" value="HSC20 (HSCB), C-terminal oligomerisation domain"/>
    <property type="match status" value="1"/>
</dbReference>
<dbReference type="Proteomes" id="UP000447434">
    <property type="component" value="Chromosome 25"/>
</dbReference>
<dbReference type="AlphaFoldDB" id="A0A6A4MUA4"/>
<dbReference type="GO" id="GO:0044571">
    <property type="term" value="P:[2Fe-2S] cluster assembly"/>
    <property type="evidence" value="ECO:0007669"/>
    <property type="project" value="InterPro"/>
</dbReference>
<protein>
    <submittedName>
        <fullName evidence="2">Putative co-chaperone Hsc20</fullName>
    </submittedName>
</protein>
<organism evidence="2 3">
    <name type="scientific">Lupinus albus</name>
    <name type="common">White lupine</name>
    <name type="synonym">Lupinus termis</name>
    <dbReference type="NCBI Taxonomy" id="3870"/>
    <lineage>
        <taxon>Eukaryota</taxon>
        <taxon>Viridiplantae</taxon>
        <taxon>Streptophyta</taxon>
        <taxon>Embryophyta</taxon>
        <taxon>Tracheophyta</taxon>
        <taxon>Spermatophyta</taxon>
        <taxon>Magnoliopsida</taxon>
        <taxon>eudicotyledons</taxon>
        <taxon>Gunneridae</taxon>
        <taxon>Pentapetalae</taxon>
        <taxon>rosids</taxon>
        <taxon>fabids</taxon>
        <taxon>Fabales</taxon>
        <taxon>Fabaceae</taxon>
        <taxon>Papilionoideae</taxon>
        <taxon>50 kb inversion clade</taxon>
        <taxon>genistoids sensu lato</taxon>
        <taxon>core genistoids</taxon>
        <taxon>Genisteae</taxon>
        <taxon>Lupinus</taxon>
    </lineage>
</organism>
<dbReference type="OrthoDB" id="448954at2759"/>
<evidence type="ECO:0000313" key="3">
    <source>
        <dbReference type="Proteomes" id="UP000447434"/>
    </source>
</evidence>
<keyword evidence="3" id="KW-1185">Reference proteome</keyword>
<dbReference type="Gene3D" id="1.20.1280.20">
    <property type="entry name" value="HscB, C-terminal domain"/>
    <property type="match status" value="1"/>
</dbReference>
<comment type="caution">
    <text evidence="2">The sequence shown here is derived from an EMBL/GenBank/DDBJ whole genome shotgun (WGS) entry which is preliminary data.</text>
</comment>
<dbReference type="PANTHER" id="PTHR14021:SF15">
    <property type="entry name" value="IRON-SULFUR CLUSTER CO-CHAPERONE PROTEIN HSCB"/>
    <property type="match status" value="1"/>
</dbReference>
<gene>
    <name evidence="2" type="ORF">Lalb_Chr25g0282121</name>
</gene>
<proteinExistence type="predicted"/>
<dbReference type="InterPro" id="IPR004640">
    <property type="entry name" value="HscB"/>
</dbReference>
<accession>A0A6A4MUA4</accession>
<evidence type="ECO:0000256" key="1">
    <source>
        <dbReference type="ARBA" id="ARBA00023186"/>
    </source>
</evidence>
<reference evidence="3" key="1">
    <citation type="journal article" date="2020" name="Nat. Commun.">
        <title>Genome sequence of the cluster root forming white lupin.</title>
        <authorList>
            <person name="Hufnagel B."/>
            <person name="Marques A."/>
            <person name="Soriano A."/>
            <person name="Marques L."/>
            <person name="Divol F."/>
            <person name="Doumas P."/>
            <person name="Sallet E."/>
            <person name="Mancinotti D."/>
            <person name="Carrere S."/>
            <person name="Marande W."/>
            <person name="Arribat S."/>
            <person name="Keller J."/>
            <person name="Huneau C."/>
            <person name="Blein T."/>
            <person name="Aime D."/>
            <person name="Laguerre M."/>
            <person name="Taylor J."/>
            <person name="Schubert V."/>
            <person name="Nelson M."/>
            <person name="Geu-Flores F."/>
            <person name="Crespi M."/>
            <person name="Gallardo-Guerrero K."/>
            <person name="Delaux P.-M."/>
            <person name="Salse J."/>
            <person name="Berges H."/>
            <person name="Guyot R."/>
            <person name="Gouzy J."/>
            <person name="Peret B."/>
        </authorList>
    </citation>
    <scope>NUCLEOTIDE SEQUENCE [LARGE SCALE GENOMIC DNA]</scope>
    <source>
        <strain evidence="3">cv. Amiga</strain>
    </source>
</reference>
<dbReference type="InterPro" id="IPR036386">
    <property type="entry name" value="HscB_C_sf"/>
</dbReference>
<dbReference type="EMBL" id="WOCE01000025">
    <property type="protein sequence ID" value="KAE9584793.1"/>
    <property type="molecule type" value="Genomic_DNA"/>
</dbReference>
<dbReference type="GO" id="GO:0051087">
    <property type="term" value="F:protein-folding chaperone binding"/>
    <property type="evidence" value="ECO:0007669"/>
    <property type="project" value="InterPro"/>
</dbReference>
<dbReference type="GO" id="GO:0001671">
    <property type="term" value="F:ATPase activator activity"/>
    <property type="evidence" value="ECO:0007669"/>
    <property type="project" value="InterPro"/>
</dbReference>
<evidence type="ECO:0000313" key="2">
    <source>
        <dbReference type="EMBL" id="KAE9584793.1"/>
    </source>
</evidence>